<dbReference type="SUPFAM" id="SSF52949">
    <property type="entry name" value="Macro domain-like"/>
    <property type="match status" value="1"/>
</dbReference>
<dbReference type="Gene3D" id="3.40.220.10">
    <property type="entry name" value="Leucine Aminopeptidase, subunit E, domain 1"/>
    <property type="match status" value="1"/>
</dbReference>
<dbReference type="InterPro" id="IPR012664">
    <property type="entry name" value="CHP02452"/>
</dbReference>
<gene>
    <name evidence="3" type="ORF">BL253_22975</name>
</gene>
<dbReference type="InterPro" id="IPR019261">
    <property type="entry name" value="PARG_cat_microbial"/>
</dbReference>
<evidence type="ECO:0000313" key="4">
    <source>
        <dbReference type="Proteomes" id="UP000188929"/>
    </source>
</evidence>
<comment type="caution">
    <text evidence="3">The sequence shown here is derived from an EMBL/GenBank/DDBJ whole genome shotgun (WGS) entry which is preliminary data.</text>
</comment>
<protein>
    <submittedName>
        <fullName evidence="3">TIGR02452 family protein</fullName>
    </submittedName>
</protein>
<accession>A0A1V2I6Y5</accession>
<evidence type="ECO:0000259" key="2">
    <source>
        <dbReference type="Pfam" id="PF10021"/>
    </source>
</evidence>
<dbReference type="STRING" id="1834516.BL253_22975"/>
<dbReference type="PANTHER" id="PTHR35596:SF1">
    <property type="entry name" value="MICROBIAL-TYPE PARG CATALYTIC DOMAIN-CONTAINING PROTEIN"/>
    <property type="match status" value="1"/>
</dbReference>
<name>A0A1V2I6Y5_9ACTN</name>
<dbReference type="EMBL" id="MOMC01000047">
    <property type="protein sequence ID" value="ONH27141.1"/>
    <property type="molecule type" value="Genomic_DNA"/>
</dbReference>
<evidence type="ECO:0000256" key="1">
    <source>
        <dbReference type="SAM" id="MobiDB-lite"/>
    </source>
</evidence>
<dbReference type="NCBIfam" id="TIGR02452">
    <property type="entry name" value="TIGR02452 family protein"/>
    <property type="match status" value="1"/>
</dbReference>
<sequence>MDRLDRQGRRVRERLRKIAAETVGIVDAGGYTASDGRRVDISQRVSRAVEGTVLYGPEPVDVVPPAGGTTPDPAPRPASGRTRPPGRVEVTGETTFGAARRMVAAGPGPVAALNFASARWPGGGFLTGARAQEEYLCRLSALYACLVGVDDYYQPHNAAGTSLYSDRVLHSPAVPVFRADDFSLLPEPVDVGILTAAAPYATGIARDEPHLLPLLPQTFRSRCRQVLAVAARHGYRRLVLGAWGCGAFGNDPGVVAAAFAELLLPGGTFAEHFDEIVFAILRQYDSESATSDIFASALRLT</sequence>
<feature type="domain" description="Microbial-type PARG catalytic" evidence="2">
    <location>
        <begin position="19"/>
        <end position="178"/>
    </location>
</feature>
<evidence type="ECO:0000313" key="3">
    <source>
        <dbReference type="EMBL" id="ONH27141.1"/>
    </source>
</evidence>
<dbReference type="Pfam" id="PF10021">
    <property type="entry name" value="PARG_cat_microb"/>
    <property type="match status" value="1"/>
</dbReference>
<dbReference type="Proteomes" id="UP000188929">
    <property type="component" value="Unassembled WGS sequence"/>
</dbReference>
<dbReference type="AlphaFoldDB" id="A0A1V2I6Y5"/>
<feature type="region of interest" description="Disordered" evidence="1">
    <location>
        <begin position="57"/>
        <end position="86"/>
    </location>
</feature>
<dbReference type="PANTHER" id="PTHR35596">
    <property type="entry name" value="DUF2263 DOMAIN-CONTAINING PROTEIN"/>
    <property type="match status" value="1"/>
</dbReference>
<dbReference type="InterPro" id="IPR043472">
    <property type="entry name" value="Macro_dom-like"/>
</dbReference>
<organism evidence="3 4">
    <name type="scientific">Pseudofrankia asymbiotica</name>
    <dbReference type="NCBI Taxonomy" id="1834516"/>
    <lineage>
        <taxon>Bacteria</taxon>
        <taxon>Bacillati</taxon>
        <taxon>Actinomycetota</taxon>
        <taxon>Actinomycetes</taxon>
        <taxon>Frankiales</taxon>
        <taxon>Frankiaceae</taxon>
        <taxon>Pseudofrankia</taxon>
    </lineage>
</organism>
<dbReference type="PIRSF" id="PIRSF014899">
    <property type="entry name" value="UCP014899"/>
    <property type="match status" value="1"/>
</dbReference>
<proteinExistence type="predicted"/>
<reference evidence="4" key="1">
    <citation type="submission" date="2016-10" db="EMBL/GenBank/DDBJ databases">
        <title>Frankia sp. NRRL B-16386 Genome sequencing.</title>
        <authorList>
            <person name="Ghodhbane-Gtari F."/>
            <person name="Swanson E."/>
            <person name="Gueddou A."/>
            <person name="Hezbri K."/>
            <person name="Ktari K."/>
            <person name="Nouioui I."/>
            <person name="Morris K."/>
            <person name="Simpson S."/>
            <person name="Abebe-Akele F."/>
            <person name="Thomas K."/>
            <person name="Gtari M."/>
            <person name="Tisa L.S."/>
        </authorList>
    </citation>
    <scope>NUCLEOTIDE SEQUENCE [LARGE SCALE GENOMIC DNA]</scope>
    <source>
        <strain evidence="4">NRRL B-16386</strain>
    </source>
</reference>
<keyword evidence="4" id="KW-1185">Reference proteome</keyword>